<sequence length="123" mass="13986">MSATKIEFLFLGWGNLCTRPWIVSFPQIWRYFSNWVLPDLIKGRDLRILLDFPDQTTLGLIAPRSGGDVIGRVIGLAEVKGTAANWVVAPPWRKRTAKSSEIERRRRRSDSAFLMTASNSLPR</sequence>
<evidence type="ECO:0000256" key="1">
    <source>
        <dbReference type="SAM" id="MobiDB-lite"/>
    </source>
</evidence>
<dbReference type="Proteomes" id="UP000829196">
    <property type="component" value="Unassembled WGS sequence"/>
</dbReference>
<protein>
    <submittedName>
        <fullName evidence="2">Uncharacterized protein</fullName>
    </submittedName>
</protein>
<comment type="caution">
    <text evidence="2">The sequence shown here is derived from an EMBL/GenBank/DDBJ whole genome shotgun (WGS) entry which is preliminary data.</text>
</comment>
<organism evidence="2 3">
    <name type="scientific">Dendrobium nobile</name>
    <name type="common">Orchid</name>
    <dbReference type="NCBI Taxonomy" id="94219"/>
    <lineage>
        <taxon>Eukaryota</taxon>
        <taxon>Viridiplantae</taxon>
        <taxon>Streptophyta</taxon>
        <taxon>Embryophyta</taxon>
        <taxon>Tracheophyta</taxon>
        <taxon>Spermatophyta</taxon>
        <taxon>Magnoliopsida</taxon>
        <taxon>Liliopsida</taxon>
        <taxon>Asparagales</taxon>
        <taxon>Orchidaceae</taxon>
        <taxon>Epidendroideae</taxon>
        <taxon>Malaxideae</taxon>
        <taxon>Dendrobiinae</taxon>
        <taxon>Dendrobium</taxon>
    </lineage>
</organism>
<proteinExistence type="predicted"/>
<feature type="region of interest" description="Disordered" evidence="1">
    <location>
        <begin position="95"/>
        <end position="123"/>
    </location>
</feature>
<evidence type="ECO:0000313" key="3">
    <source>
        <dbReference type="Proteomes" id="UP000829196"/>
    </source>
</evidence>
<name>A0A8T3AS97_DENNO</name>
<keyword evidence="3" id="KW-1185">Reference proteome</keyword>
<gene>
    <name evidence="2" type="ORF">KFK09_019812</name>
</gene>
<reference evidence="2" key="1">
    <citation type="journal article" date="2022" name="Front. Genet.">
        <title>Chromosome-Scale Assembly of the Dendrobium nobile Genome Provides Insights Into the Molecular Mechanism of the Biosynthesis of the Medicinal Active Ingredient of Dendrobium.</title>
        <authorList>
            <person name="Xu Q."/>
            <person name="Niu S.-C."/>
            <person name="Li K.-L."/>
            <person name="Zheng P.-J."/>
            <person name="Zhang X.-J."/>
            <person name="Jia Y."/>
            <person name="Liu Y."/>
            <person name="Niu Y.-X."/>
            <person name="Yu L.-H."/>
            <person name="Chen D.-F."/>
            <person name="Zhang G.-Q."/>
        </authorList>
    </citation>
    <scope>NUCLEOTIDE SEQUENCE</scope>
    <source>
        <tissue evidence="2">Leaf</tissue>
    </source>
</reference>
<evidence type="ECO:0000313" key="2">
    <source>
        <dbReference type="EMBL" id="KAI0498914.1"/>
    </source>
</evidence>
<dbReference type="EMBL" id="JAGYWB010000014">
    <property type="protein sequence ID" value="KAI0498914.1"/>
    <property type="molecule type" value="Genomic_DNA"/>
</dbReference>
<dbReference type="AlphaFoldDB" id="A0A8T3AS97"/>
<accession>A0A8T3AS97</accession>